<feature type="transmembrane region" description="Helical" evidence="6">
    <location>
        <begin position="7"/>
        <end position="29"/>
    </location>
</feature>
<evidence type="ECO:0000256" key="4">
    <source>
        <dbReference type="ARBA" id="ARBA00023136"/>
    </source>
</evidence>
<feature type="region of interest" description="Disordered" evidence="5">
    <location>
        <begin position="75"/>
        <end position="96"/>
    </location>
</feature>
<dbReference type="EMBL" id="CP000806">
    <property type="protein sequence ID" value="ACB50167.1"/>
    <property type="molecule type" value="Genomic_DNA"/>
</dbReference>
<dbReference type="STRING" id="43989.cce_0816"/>
<feature type="transmembrane region" description="Helical" evidence="6">
    <location>
        <begin position="49"/>
        <end position="71"/>
    </location>
</feature>
<dbReference type="Proteomes" id="UP000001203">
    <property type="component" value="Chromosome circular"/>
</dbReference>
<dbReference type="GO" id="GO:0005886">
    <property type="term" value="C:plasma membrane"/>
    <property type="evidence" value="ECO:0007669"/>
    <property type="project" value="InterPro"/>
</dbReference>
<feature type="domain" description="Lipopolysaccharide assembly protein A" evidence="7">
    <location>
        <begin position="30"/>
        <end position="86"/>
    </location>
</feature>
<dbReference type="AlphaFoldDB" id="B1WRX3"/>
<evidence type="ECO:0000256" key="3">
    <source>
        <dbReference type="ARBA" id="ARBA00022989"/>
    </source>
</evidence>
<evidence type="ECO:0000259" key="7">
    <source>
        <dbReference type="Pfam" id="PF06305"/>
    </source>
</evidence>
<keyword evidence="3 6" id="KW-1133">Transmembrane helix</keyword>
<evidence type="ECO:0000256" key="6">
    <source>
        <dbReference type="SAM" id="Phobius"/>
    </source>
</evidence>
<evidence type="ECO:0000313" key="9">
    <source>
        <dbReference type="Proteomes" id="UP000001203"/>
    </source>
</evidence>
<gene>
    <name evidence="8" type="ordered locus">cce_0816</name>
</gene>
<evidence type="ECO:0000256" key="1">
    <source>
        <dbReference type="ARBA" id="ARBA00022475"/>
    </source>
</evidence>
<reference evidence="8 9" key="1">
    <citation type="journal article" date="2008" name="Proc. Natl. Acad. Sci. U.S.A.">
        <title>The genome of Cyanothece 51142, a unicellular diazotrophic cyanobacterium important in the marine nitrogen cycle.</title>
        <authorList>
            <person name="Welsh E.A."/>
            <person name="Liberton M."/>
            <person name="Stoeckel J."/>
            <person name="Loh T."/>
            <person name="Elvitigala T."/>
            <person name="Wang C."/>
            <person name="Wollam A."/>
            <person name="Fulton R.S."/>
            <person name="Clifton S.W."/>
            <person name="Jacobs J.M."/>
            <person name="Aurora R."/>
            <person name="Ghosh B.K."/>
            <person name="Sherman L.A."/>
            <person name="Smith R.D."/>
            <person name="Wilson R.K."/>
            <person name="Pakrasi H.B."/>
        </authorList>
    </citation>
    <scope>NUCLEOTIDE SEQUENCE [LARGE SCALE GENOMIC DNA]</scope>
    <source>
        <strain evidence="9">ATCC 51142 / BH68</strain>
    </source>
</reference>
<dbReference type="eggNOG" id="COG5416">
    <property type="taxonomic scope" value="Bacteria"/>
</dbReference>
<keyword evidence="4 6" id="KW-0472">Membrane</keyword>
<sequence length="96" mass="10641">MLSMLKLLTNVIISVVIALWIGAIAIFSIQNITAVSLNFLLWESIKLPIGVLLSFCVGGGFIIGSLLPFLLQPSKRKQKRPLRSSMNDMSDFDFDN</sequence>
<organism evidence="8 9">
    <name type="scientific">Crocosphaera subtropica (strain ATCC 51142 / BH68)</name>
    <name type="common">Cyanothece sp. (strain ATCC 51142)</name>
    <dbReference type="NCBI Taxonomy" id="43989"/>
    <lineage>
        <taxon>Bacteria</taxon>
        <taxon>Bacillati</taxon>
        <taxon>Cyanobacteriota</taxon>
        <taxon>Cyanophyceae</taxon>
        <taxon>Oscillatoriophycideae</taxon>
        <taxon>Chroococcales</taxon>
        <taxon>Aphanothecaceae</taxon>
        <taxon>Crocosphaera</taxon>
        <taxon>Crocosphaera subtropica</taxon>
    </lineage>
</organism>
<dbReference type="RefSeq" id="WP_012361474.1">
    <property type="nucleotide sequence ID" value="NC_010546.1"/>
</dbReference>
<evidence type="ECO:0000256" key="2">
    <source>
        <dbReference type="ARBA" id="ARBA00022692"/>
    </source>
</evidence>
<proteinExistence type="predicted"/>
<keyword evidence="2 6" id="KW-0812">Transmembrane</keyword>
<evidence type="ECO:0000313" key="8">
    <source>
        <dbReference type="EMBL" id="ACB50167.1"/>
    </source>
</evidence>
<dbReference type="InterPro" id="IPR010445">
    <property type="entry name" value="LapA_dom"/>
</dbReference>
<protein>
    <recommendedName>
        <fullName evidence="7">Lipopolysaccharide assembly protein A domain-containing protein</fullName>
    </recommendedName>
</protein>
<accession>B1WRX3</accession>
<evidence type="ECO:0000256" key="5">
    <source>
        <dbReference type="SAM" id="MobiDB-lite"/>
    </source>
</evidence>
<name>B1WRX3_CROS5</name>
<keyword evidence="9" id="KW-1185">Reference proteome</keyword>
<dbReference type="Pfam" id="PF06305">
    <property type="entry name" value="LapA_dom"/>
    <property type="match status" value="1"/>
</dbReference>
<keyword evidence="1" id="KW-1003">Cell membrane</keyword>
<dbReference type="KEGG" id="cyt:cce_0816"/>
<dbReference type="HOGENOM" id="CLU_161803_2_0_3"/>